<protein>
    <submittedName>
        <fullName evidence="3">Uncharacterized protein</fullName>
    </submittedName>
</protein>
<name>A0AAD9NCG3_9ANNE</name>
<sequence length="542" mass="62211">MTFQPDEAVLENKTIVKDGGETRSSIVKNAKLRSNKPRKSMEMERDLAIQAGTMLRDLVGDSLNEQQQTAVEAWLAAQLEAERSGWKQKLNMAMKEIEKERKLALDVHTAIHRINEKIEAHRLLLTTVYREPSIYLSADRDMKVSHVVALEKNVNTMLGLIENAQREKEKQSATDVHAPDTGRSRDGPTIDDVIEELERTKEQLVRGQNEARELEERLTKEIGVLTDTIHLHETVIDDLRANNVQEVGQLKDELTELRAQQEATKASEPKNERHDKGIGVCMRIQMRECCIQTDRDLEDLNDKQVPSTKSIRLDELGPPDHQLKPLIEVTISNSGHYSTNNNVTADRTGRHSLLESGNYPRKGIVDFDNMKVSDRVNNLRHQVVTFAQKLEDARWKMDEYQRQMSLIRTNPRCRRAPCDVNETAPGPKLNRKWKSSDGYLCGIRKDIVDSPRSNWSNCEPTSKDCKRTKRERNIYGTTNTCFRCHKVYRLKENHRMACRYHPKGKQNIERYDNTGKLVKIVQVWECCMQQNDAAGCSVGEHI</sequence>
<evidence type="ECO:0000256" key="1">
    <source>
        <dbReference type="SAM" id="Coils"/>
    </source>
</evidence>
<evidence type="ECO:0000313" key="3">
    <source>
        <dbReference type="EMBL" id="KAK2165202.1"/>
    </source>
</evidence>
<organism evidence="3 4">
    <name type="scientific">Paralvinella palmiformis</name>
    <dbReference type="NCBI Taxonomy" id="53620"/>
    <lineage>
        <taxon>Eukaryota</taxon>
        <taxon>Metazoa</taxon>
        <taxon>Spiralia</taxon>
        <taxon>Lophotrochozoa</taxon>
        <taxon>Annelida</taxon>
        <taxon>Polychaeta</taxon>
        <taxon>Sedentaria</taxon>
        <taxon>Canalipalpata</taxon>
        <taxon>Terebellida</taxon>
        <taxon>Terebelliformia</taxon>
        <taxon>Alvinellidae</taxon>
        <taxon>Paralvinella</taxon>
    </lineage>
</organism>
<dbReference type="Proteomes" id="UP001208570">
    <property type="component" value="Unassembled WGS sequence"/>
</dbReference>
<keyword evidence="4" id="KW-1185">Reference proteome</keyword>
<accession>A0AAD9NCG3</accession>
<comment type="caution">
    <text evidence="3">The sequence shown here is derived from an EMBL/GenBank/DDBJ whole genome shotgun (WGS) entry which is preliminary data.</text>
</comment>
<dbReference type="AlphaFoldDB" id="A0AAD9NCG3"/>
<evidence type="ECO:0000313" key="4">
    <source>
        <dbReference type="Proteomes" id="UP001208570"/>
    </source>
</evidence>
<proteinExistence type="predicted"/>
<keyword evidence="1" id="KW-0175">Coiled coil</keyword>
<dbReference type="EMBL" id="JAODUP010000053">
    <property type="protein sequence ID" value="KAK2165202.1"/>
    <property type="molecule type" value="Genomic_DNA"/>
</dbReference>
<evidence type="ECO:0000256" key="2">
    <source>
        <dbReference type="SAM" id="MobiDB-lite"/>
    </source>
</evidence>
<feature type="region of interest" description="Disordered" evidence="2">
    <location>
        <begin position="165"/>
        <end position="189"/>
    </location>
</feature>
<feature type="compositionally biased region" description="Basic and acidic residues" evidence="2">
    <location>
        <begin position="165"/>
        <end position="188"/>
    </location>
</feature>
<feature type="coiled-coil region" evidence="1">
    <location>
        <begin position="76"/>
        <end position="107"/>
    </location>
</feature>
<reference evidence="3" key="1">
    <citation type="journal article" date="2023" name="Mol. Biol. Evol.">
        <title>Third-Generation Sequencing Reveals the Adaptive Role of the Epigenome in Three Deep-Sea Polychaetes.</title>
        <authorList>
            <person name="Perez M."/>
            <person name="Aroh O."/>
            <person name="Sun Y."/>
            <person name="Lan Y."/>
            <person name="Juniper S.K."/>
            <person name="Young C.R."/>
            <person name="Angers B."/>
            <person name="Qian P.Y."/>
        </authorList>
    </citation>
    <scope>NUCLEOTIDE SEQUENCE</scope>
    <source>
        <strain evidence="3">P08H-3</strain>
    </source>
</reference>
<gene>
    <name evidence="3" type="ORF">LSH36_53g01034</name>
</gene>